<name>A0A8S4QSM6_9NEOP</name>
<comment type="caution">
    <text evidence="1">The sequence shown here is derived from an EMBL/GenBank/DDBJ whole genome shotgun (WGS) entry which is preliminary data.</text>
</comment>
<dbReference type="AlphaFoldDB" id="A0A8S4QSM6"/>
<reference evidence="1" key="1">
    <citation type="submission" date="2022-03" db="EMBL/GenBank/DDBJ databases">
        <authorList>
            <person name="Lindestad O."/>
        </authorList>
    </citation>
    <scope>NUCLEOTIDE SEQUENCE</scope>
</reference>
<organism evidence="1 2">
    <name type="scientific">Pararge aegeria aegeria</name>
    <dbReference type="NCBI Taxonomy" id="348720"/>
    <lineage>
        <taxon>Eukaryota</taxon>
        <taxon>Metazoa</taxon>
        <taxon>Ecdysozoa</taxon>
        <taxon>Arthropoda</taxon>
        <taxon>Hexapoda</taxon>
        <taxon>Insecta</taxon>
        <taxon>Pterygota</taxon>
        <taxon>Neoptera</taxon>
        <taxon>Endopterygota</taxon>
        <taxon>Lepidoptera</taxon>
        <taxon>Glossata</taxon>
        <taxon>Ditrysia</taxon>
        <taxon>Papilionoidea</taxon>
        <taxon>Nymphalidae</taxon>
        <taxon>Satyrinae</taxon>
        <taxon>Satyrini</taxon>
        <taxon>Parargina</taxon>
        <taxon>Pararge</taxon>
    </lineage>
</organism>
<dbReference type="Proteomes" id="UP000838756">
    <property type="component" value="Unassembled WGS sequence"/>
</dbReference>
<keyword evidence="2" id="KW-1185">Reference proteome</keyword>
<sequence>MDVGVPRYWNSDPALVKAALVVLQRGGQTTLKNRWKQAIQDRGFWTHDQQWSLKLVEVMMMKRNIVGKLNSQGNIEFFVVHRAGLPTQLDGFAAGGLVC</sequence>
<gene>
    <name evidence="1" type="primary">jg7766</name>
    <name evidence="1" type="ORF">PAEG_LOCUS5380</name>
</gene>
<proteinExistence type="predicted"/>
<accession>A0A8S4QSM6</accession>
<evidence type="ECO:0000313" key="1">
    <source>
        <dbReference type="EMBL" id="CAH2217491.1"/>
    </source>
</evidence>
<evidence type="ECO:0000313" key="2">
    <source>
        <dbReference type="Proteomes" id="UP000838756"/>
    </source>
</evidence>
<dbReference type="EMBL" id="CAKXAJ010018159">
    <property type="protein sequence ID" value="CAH2217491.1"/>
    <property type="molecule type" value="Genomic_DNA"/>
</dbReference>
<protein>
    <submittedName>
        <fullName evidence="1">Jg7766 protein</fullName>
    </submittedName>
</protein>